<accession>A0A4P7GLY2</accession>
<gene>
    <name evidence="4" type="ORF">EXE57_12535</name>
</gene>
<evidence type="ECO:0000256" key="2">
    <source>
        <dbReference type="SAM" id="Phobius"/>
    </source>
</evidence>
<proteinExistence type="predicted"/>
<feature type="region of interest" description="Disordered" evidence="1">
    <location>
        <begin position="73"/>
        <end position="93"/>
    </location>
</feature>
<dbReference type="KEGG" id="noy:EXE57_12535"/>
<protein>
    <submittedName>
        <fullName evidence="4">DUF1707 domain-containing protein</fullName>
    </submittedName>
</protein>
<dbReference type="RefSeq" id="WP_135077987.1">
    <property type="nucleotide sequence ID" value="NZ_CP038267.1"/>
</dbReference>
<sequence>MSPRQGGWPFDQPADRGAQLRIGDAERERAAAELAEHYAVGRLDQAEHAERLDRIWAARTRAELDPVFVDLPGHAPDPGWAPPRPAGTPRRRRGRPPFPLMVVLVVLAGIAVLTHLPLVLIGLAVWFLVTRGSCGGHRSRPHSARW</sequence>
<dbReference type="InterPro" id="IPR012551">
    <property type="entry name" value="DUF1707_SHOCT-like"/>
</dbReference>
<evidence type="ECO:0000313" key="5">
    <source>
        <dbReference type="Proteomes" id="UP000294894"/>
    </source>
</evidence>
<reference evidence="4 5" key="1">
    <citation type="submission" date="2019-03" db="EMBL/GenBank/DDBJ databases">
        <title>Three New Species of Nocardioides, Nocardioides euryhalodurans sp. nov., Nocardioides seonyuensis sp. nov. and Nocardioides eburneoflavus sp. nov., Iolated from Soil.</title>
        <authorList>
            <person name="Roh S.G."/>
            <person name="Lee C."/>
            <person name="Kim M.-K."/>
            <person name="Kim S.B."/>
        </authorList>
    </citation>
    <scope>NUCLEOTIDE SEQUENCE [LARGE SCALE GENOMIC DNA]</scope>
    <source>
        <strain evidence="4 5">MMS17-SY117</strain>
    </source>
</reference>
<dbReference type="EMBL" id="CP038267">
    <property type="protein sequence ID" value="QBR93003.1"/>
    <property type="molecule type" value="Genomic_DNA"/>
</dbReference>
<keyword evidence="5" id="KW-1185">Reference proteome</keyword>
<evidence type="ECO:0000259" key="3">
    <source>
        <dbReference type="Pfam" id="PF08044"/>
    </source>
</evidence>
<dbReference type="OrthoDB" id="3534574at2"/>
<dbReference type="AlphaFoldDB" id="A0A4P7GLY2"/>
<dbReference type="Proteomes" id="UP000294894">
    <property type="component" value="Chromosome"/>
</dbReference>
<keyword evidence="2" id="KW-0812">Transmembrane</keyword>
<keyword evidence="2" id="KW-1133">Transmembrane helix</keyword>
<dbReference type="Pfam" id="PF08044">
    <property type="entry name" value="DUF1707"/>
    <property type="match status" value="1"/>
</dbReference>
<feature type="transmembrane region" description="Helical" evidence="2">
    <location>
        <begin position="100"/>
        <end position="129"/>
    </location>
</feature>
<dbReference type="PANTHER" id="PTHR40763:SF4">
    <property type="entry name" value="DUF1707 DOMAIN-CONTAINING PROTEIN"/>
    <property type="match status" value="1"/>
</dbReference>
<dbReference type="PANTHER" id="PTHR40763">
    <property type="entry name" value="MEMBRANE PROTEIN-RELATED"/>
    <property type="match status" value="1"/>
</dbReference>
<feature type="domain" description="DUF1707" evidence="3">
    <location>
        <begin position="20"/>
        <end position="72"/>
    </location>
</feature>
<organism evidence="4 5">
    <name type="scientific">Nocardioides euryhalodurans</name>
    <dbReference type="NCBI Taxonomy" id="2518370"/>
    <lineage>
        <taxon>Bacteria</taxon>
        <taxon>Bacillati</taxon>
        <taxon>Actinomycetota</taxon>
        <taxon>Actinomycetes</taxon>
        <taxon>Propionibacteriales</taxon>
        <taxon>Nocardioidaceae</taxon>
        <taxon>Nocardioides</taxon>
    </lineage>
</organism>
<keyword evidence="2" id="KW-0472">Membrane</keyword>
<name>A0A4P7GLY2_9ACTN</name>
<evidence type="ECO:0000256" key="1">
    <source>
        <dbReference type="SAM" id="MobiDB-lite"/>
    </source>
</evidence>
<evidence type="ECO:0000313" key="4">
    <source>
        <dbReference type="EMBL" id="QBR93003.1"/>
    </source>
</evidence>